<dbReference type="EMBL" id="QWDN01000001">
    <property type="protein sequence ID" value="TEB45688.1"/>
    <property type="molecule type" value="Genomic_DNA"/>
</dbReference>
<evidence type="ECO:0000313" key="3">
    <source>
        <dbReference type="Proteomes" id="UP000295270"/>
    </source>
</evidence>
<dbReference type="EMBL" id="SLWA01000001">
    <property type="protein sequence ID" value="TCN60529.1"/>
    <property type="molecule type" value="Genomic_DNA"/>
</dbReference>
<proteinExistence type="predicted"/>
<keyword evidence="3" id="KW-1185">Reference proteome</keyword>
<reference evidence="1" key="3">
    <citation type="submission" date="2019-03" db="EMBL/GenBank/DDBJ databases">
        <authorList>
            <person name="Whitman W."/>
            <person name="Huntemann M."/>
            <person name="Clum A."/>
            <person name="Pillay M."/>
            <person name="Palaniappan K."/>
            <person name="Varghese N."/>
            <person name="Mikhailova N."/>
            <person name="Stamatis D."/>
            <person name="Reddy T."/>
            <person name="Daum C."/>
            <person name="Shapiro N."/>
            <person name="Ivanova N."/>
            <person name="Kyrpides N."/>
            <person name="Woyke T."/>
        </authorList>
    </citation>
    <scope>NUCLEOTIDE SEQUENCE</scope>
    <source>
        <strain evidence="1">P5626</strain>
    </source>
</reference>
<evidence type="ECO:0000313" key="1">
    <source>
        <dbReference type="EMBL" id="TCN60529.1"/>
    </source>
</evidence>
<evidence type="ECO:0000313" key="2">
    <source>
        <dbReference type="EMBL" id="TEB45688.1"/>
    </source>
</evidence>
<comment type="caution">
    <text evidence="2">The sequence shown here is derived from an EMBL/GenBank/DDBJ whole genome shotgun (WGS) entry which is preliminary data.</text>
</comment>
<dbReference type="OrthoDB" id="1450227at2"/>
<name>A0A4Y7UIJ9_9FLAO</name>
<protein>
    <submittedName>
        <fullName evidence="2">Uncharacterized protein</fullName>
    </submittedName>
</protein>
<gene>
    <name evidence="2" type="ORF">D0809_01380</name>
    <name evidence="1" type="ORF">EV142_10197</name>
</gene>
<dbReference type="Proteomes" id="UP000298340">
    <property type="component" value="Unassembled WGS sequence"/>
</dbReference>
<reference evidence="2 4" key="2">
    <citation type="journal article" date="2018" name="Syst. Appl. Microbiol.">
        <title>Flavobacterium circumlabens sp. nov. and Flavobacterium cupreum sp. nov., two psychrotrophic species isolated from Antarctic environmental samples.</title>
        <authorList>
            <person name="Kralova S."/>
            <person name="Busse H.J."/>
            <person name="Svec P."/>
            <person name="Maslanova I."/>
            <person name="Stankova E."/>
            <person name="Bartak M."/>
            <person name="Sedlacek I."/>
        </authorList>
    </citation>
    <scope>NUCLEOTIDE SEQUENCE [LARGE SCALE GENOMIC DNA]</scope>
    <source>
        <strain evidence="2 4">CCM 8828</strain>
    </source>
</reference>
<organism evidence="2 4">
    <name type="scientific">Flavobacterium circumlabens</name>
    <dbReference type="NCBI Taxonomy" id="2133765"/>
    <lineage>
        <taxon>Bacteria</taxon>
        <taxon>Pseudomonadati</taxon>
        <taxon>Bacteroidota</taxon>
        <taxon>Flavobacteriia</taxon>
        <taxon>Flavobacteriales</taxon>
        <taxon>Flavobacteriaceae</taxon>
        <taxon>Flavobacterium</taxon>
    </lineage>
</organism>
<dbReference type="Proteomes" id="UP000295270">
    <property type="component" value="Unassembled WGS sequence"/>
</dbReference>
<sequence length="233" mass="26354">MGIAYAAYFGKQYIKAFDDKIDDSKLPPCLKKILNDLKKMGASPGNMIAKFTGDPWSANYNWTMEQGKTSPDVPAHTLANSYNANTGIKTVFDVVSYTNATELSWAKTMLHESIHSYLTTYYIRNHKDMAATYPQMLEEWGKSTFNKAQHEEIARTLINSISVALENYGIDKGYKLDKQFYQDMAWGGLEETDEFKKLPEADRKRISNTLQIELSGYDDLGKVKPQKGIKTGC</sequence>
<accession>A0A4Y7UIJ9</accession>
<dbReference type="AlphaFoldDB" id="A0A4Y7UIJ9"/>
<dbReference type="RefSeq" id="WP_132031663.1">
    <property type="nucleotide sequence ID" value="NZ_QWDN01000001.1"/>
</dbReference>
<reference evidence="1 3" key="1">
    <citation type="journal article" date="2015" name="Stand. Genomic Sci.">
        <title>Genomic Encyclopedia of Bacterial and Archaeal Type Strains, Phase III: the genomes of soil and plant-associated and newly described type strains.</title>
        <authorList>
            <person name="Whitman W.B."/>
            <person name="Woyke T."/>
            <person name="Klenk H.P."/>
            <person name="Zhou Y."/>
            <person name="Lilburn T.G."/>
            <person name="Beck B.J."/>
            <person name="De Vos P."/>
            <person name="Vandamme P."/>
            <person name="Eisen J.A."/>
            <person name="Garrity G."/>
            <person name="Hugenholtz P."/>
            <person name="Kyrpides N.C."/>
        </authorList>
    </citation>
    <scope>NUCLEOTIDE SEQUENCE [LARGE SCALE GENOMIC DNA]</scope>
    <source>
        <strain evidence="1 3">P5626</strain>
    </source>
</reference>
<evidence type="ECO:0000313" key="4">
    <source>
        <dbReference type="Proteomes" id="UP000298340"/>
    </source>
</evidence>